<protein>
    <recommendedName>
        <fullName evidence="4">TOM core complex subunit Tom6</fullName>
    </recommendedName>
</protein>
<dbReference type="EMBL" id="JAQQPM010000002">
    <property type="protein sequence ID" value="KAK2068809.1"/>
    <property type="molecule type" value="Genomic_DNA"/>
</dbReference>
<dbReference type="Proteomes" id="UP001217918">
    <property type="component" value="Unassembled WGS sequence"/>
</dbReference>
<gene>
    <name evidence="2" type="ORF">P8C59_003429</name>
</gene>
<evidence type="ECO:0000313" key="2">
    <source>
        <dbReference type="EMBL" id="KAK2068809.1"/>
    </source>
</evidence>
<keyword evidence="3" id="KW-1185">Reference proteome</keyword>
<evidence type="ECO:0000256" key="1">
    <source>
        <dbReference type="SAM" id="MobiDB-lite"/>
    </source>
</evidence>
<organism evidence="2 3">
    <name type="scientific">Phyllachora maydis</name>
    <dbReference type="NCBI Taxonomy" id="1825666"/>
    <lineage>
        <taxon>Eukaryota</taxon>
        <taxon>Fungi</taxon>
        <taxon>Dikarya</taxon>
        <taxon>Ascomycota</taxon>
        <taxon>Pezizomycotina</taxon>
        <taxon>Sordariomycetes</taxon>
        <taxon>Sordariomycetidae</taxon>
        <taxon>Phyllachorales</taxon>
        <taxon>Phyllachoraceae</taxon>
        <taxon>Phyllachora</taxon>
    </lineage>
</organism>
<proteinExistence type="predicted"/>
<accession>A0AAD9I098</accession>
<feature type="region of interest" description="Disordered" evidence="1">
    <location>
        <begin position="1"/>
        <end position="22"/>
    </location>
</feature>
<sequence>MAPGARQVLVGKSGAGAQRGRAPKGVLRSTYDALTSPDNAAVVKSLTAFGVAVAFLVSPWAEFLNAPA</sequence>
<evidence type="ECO:0000313" key="3">
    <source>
        <dbReference type="Proteomes" id="UP001217918"/>
    </source>
</evidence>
<dbReference type="AlphaFoldDB" id="A0AAD9I098"/>
<evidence type="ECO:0008006" key="4">
    <source>
        <dbReference type="Google" id="ProtNLM"/>
    </source>
</evidence>
<name>A0AAD9I098_9PEZI</name>
<comment type="caution">
    <text evidence="2">The sequence shown here is derived from an EMBL/GenBank/DDBJ whole genome shotgun (WGS) entry which is preliminary data.</text>
</comment>
<reference evidence="2" key="1">
    <citation type="journal article" date="2023" name="Mol. Plant Microbe Interact.">
        <title>Elucidating the Obligate Nature and Biological Capacity of an Invasive Fungal Corn Pathogen.</title>
        <authorList>
            <person name="MacCready J.S."/>
            <person name="Roggenkamp E.M."/>
            <person name="Gdanetz K."/>
            <person name="Chilvers M.I."/>
        </authorList>
    </citation>
    <scope>NUCLEOTIDE SEQUENCE</scope>
    <source>
        <strain evidence="2">PM02</strain>
    </source>
</reference>